<dbReference type="CDD" id="cd08946">
    <property type="entry name" value="SDR_e"/>
    <property type="match status" value="1"/>
</dbReference>
<dbReference type="Gene3D" id="3.40.50.720">
    <property type="entry name" value="NAD(P)-binding Rossmann-like Domain"/>
    <property type="match status" value="1"/>
</dbReference>
<dbReference type="PANTHER" id="PTHR43245:SF55">
    <property type="entry name" value="NAD(P)-BINDING DOMAIN-CONTAINING PROTEIN"/>
    <property type="match status" value="1"/>
</dbReference>
<gene>
    <name evidence="2" type="ORF">O9H85_23320</name>
</gene>
<dbReference type="EMBL" id="JAQAGZ010000016">
    <property type="protein sequence ID" value="MCZ8515288.1"/>
    <property type="molecule type" value="Genomic_DNA"/>
</dbReference>
<dbReference type="RefSeq" id="WP_269883815.1">
    <property type="nucleotide sequence ID" value="NZ_JAQAGZ010000016.1"/>
</dbReference>
<dbReference type="SUPFAM" id="SSF51735">
    <property type="entry name" value="NAD(P)-binding Rossmann-fold domains"/>
    <property type="match status" value="1"/>
</dbReference>
<dbReference type="Pfam" id="PF01370">
    <property type="entry name" value="Epimerase"/>
    <property type="match status" value="1"/>
</dbReference>
<dbReference type="Proteomes" id="UP001527882">
    <property type="component" value="Unassembled WGS sequence"/>
</dbReference>
<reference evidence="2 3" key="1">
    <citation type="submission" date="2022-12" db="EMBL/GenBank/DDBJ databases">
        <title>Draft genome sequence of Paenibacillus sp. dW9.</title>
        <authorList>
            <person name="Choi E.-W."/>
            <person name="Kim D.-U."/>
        </authorList>
    </citation>
    <scope>NUCLEOTIDE SEQUENCE [LARGE SCALE GENOMIC DNA]</scope>
    <source>
        <strain evidence="3">dW9</strain>
    </source>
</reference>
<feature type="domain" description="NAD-dependent epimerase/dehydratase" evidence="1">
    <location>
        <begin position="3"/>
        <end position="166"/>
    </location>
</feature>
<dbReference type="InterPro" id="IPR050177">
    <property type="entry name" value="Lipid_A_modif_metabolic_enz"/>
</dbReference>
<organism evidence="2 3">
    <name type="scientific">Paenibacillus gyeongsangnamensis</name>
    <dbReference type="NCBI Taxonomy" id="3388067"/>
    <lineage>
        <taxon>Bacteria</taxon>
        <taxon>Bacillati</taxon>
        <taxon>Bacillota</taxon>
        <taxon>Bacilli</taxon>
        <taxon>Bacillales</taxon>
        <taxon>Paenibacillaceae</taxon>
        <taxon>Paenibacillus</taxon>
    </lineage>
</organism>
<name>A0ABT4QEI3_9BACL</name>
<dbReference type="PANTHER" id="PTHR43245">
    <property type="entry name" value="BIFUNCTIONAL POLYMYXIN RESISTANCE PROTEIN ARNA"/>
    <property type="match status" value="1"/>
</dbReference>
<accession>A0ABT4QEI3</accession>
<evidence type="ECO:0000259" key="1">
    <source>
        <dbReference type="Pfam" id="PF01370"/>
    </source>
</evidence>
<dbReference type="InterPro" id="IPR001509">
    <property type="entry name" value="Epimerase_deHydtase"/>
</dbReference>
<protein>
    <submittedName>
        <fullName evidence="2">NAD(P)-dependent oxidoreductase</fullName>
    </submittedName>
</protein>
<dbReference type="InterPro" id="IPR036291">
    <property type="entry name" value="NAD(P)-bd_dom_sf"/>
</dbReference>
<sequence length="306" mass="34794">MKVLITGAGGNLGRVLGPALEEKGYEPVLMDYRDIETPYLFIRGDVTNKADVLKAVQGSDAIVHAAALHGIHLSKYSRDDFWKLNVQGTYNVYDAALECGVGKILLCSTMGVYGKSIQGSQDGFAAVTEQLPLKPKDFYGMSKTLCEEIGQYYNRSNRISTIAYRLGMFVPEDYIRYGFRLLKGGVDDRDVAQAFLLGLENDSIDFDAFNIMAEVPFSKEELNCFRKEPASFMEERYPGLSELIARRGQKAEELLQMWGYTHWSIEKAKERLGYKPTYNFKEFYTALREGHEESYYPYANLPWWGM</sequence>
<comment type="caution">
    <text evidence="2">The sequence shown here is derived from an EMBL/GenBank/DDBJ whole genome shotgun (WGS) entry which is preliminary data.</text>
</comment>
<evidence type="ECO:0000313" key="2">
    <source>
        <dbReference type="EMBL" id="MCZ8515288.1"/>
    </source>
</evidence>
<proteinExistence type="predicted"/>
<evidence type="ECO:0000313" key="3">
    <source>
        <dbReference type="Proteomes" id="UP001527882"/>
    </source>
</evidence>
<keyword evidence="3" id="KW-1185">Reference proteome</keyword>